<accession>A0ABY4WIY7</accession>
<reference evidence="1" key="1">
    <citation type="submission" date="2022-06" db="EMBL/GenBank/DDBJ databases">
        <title>Genome sequencing of Brevibacillus sp. BB3-R1.</title>
        <authorList>
            <person name="Heo J."/>
            <person name="Lee D."/>
            <person name="Won M."/>
            <person name="Han B.-H."/>
            <person name="Hong S.-B."/>
            <person name="Kwon S.-W."/>
        </authorList>
    </citation>
    <scope>NUCLEOTIDE SEQUENCE</scope>
    <source>
        <strain evidence="1">BB3-R1</strain>
    </source>
</reference>
<evidence type="ECO:0000313" key="2">
    <source>
        <dbReference type="Proteomes" id="UP001056500"/>
    </source>
</evidence>
<dbReference type="EMBL" id="CP098755">
    <property type="protein sequence ID" value="USG65314.1"/>
    <property type="molecule type" value="Genomic_DNA"/>
</dbReference>
<proteinExistence type="predicted"/>
<dbReference type="InterPro" id="IPR029025">
    <property type="entry name" value="T3SS_substrate_exporter_C"/>
</dbReference>
<keyword evidence="2" id="KW-1185">Reference proteome</keyword>
<dbReference type="RefSeq" id="WP_251872407.1">
    <property type="nucleotide sequence ID" value="NZ_CP098755.1"/>
</dbReference>
<dbReference type="InterPro" id="IPR006135">
    <property type="entry name" value="T3SS_substrate_exporter"/>
</dbReference>
<evidence type="ECO:0000313" key="1">
    <source>
        <dbReference type="EMBL" id="USG65314.1"/>
    </source>
</evidence>
<name>A0ABY4WIY7_9BACL</name>
<dbReference type="PANTHER" id="PTHR30531">
    <property type="entry name" value="FLAGELLAR BIOSYNTHETIC PROTEIN FLHB"/>
    <property type="match status" value="1"/>
</dbReference>
<dbReference type="Pfam" id="PF01312">
    <property type="entry name" value="Bac_export_2"/>
    <property type="match status" value="1"/>
</dbReference>
<sequence>MIRKSFNQKQRQALNGPMAAVIRYDQERDYIPTVTAQGRGHLAEKIMEMARQNDIPLQEDSLLVRNLIDMDLGENIPPQLYSVVAEILLLIEEMEKLKGRS</sequence>
<organism evidence="1 2">
    <name type="scientific">Brevibacillus ruminantium</name>
    <dbReference type="NCBI Taxonomy" id="2950604"/>
    <lineage>
        <taxon>Bacteria</taxon>
        <taxon>Bacillati</taxon>
        <taxon>Bacillota</taxon>
        <taxon>Bacilli</taxon>
        <taxon>Bacillales</taxon>
        <taxon>Paenibacillaceae</taxon>
        <taxon>Brevibacillus</taxon>
    </lineage>
</organism>
<protein>
    <submittedName>
        <fullName evidence="1">EscU/YscU/HrcU family type III secretion system export apparatus switch protein</fullName>
    </submittedName>
</protein>
<dbReference type="SUPFAM" id="SSF160544">
    <property type="entry name" value="EscU C-terminal domain-like"/>
    <property type="match status" value="1"/>
</dbReference>
<dbReference type="Gene3D" id="3.40.1690.10">
    <property type="entry name" value="secretion proteins EscU"/>
    <property type="match status" value="1"/>
</dbReference>
<dbReference type="Proteomes" id="UP001056500">
    <property type="component" value="Chromosome"/>
</dbReference>
<dbReference type="PANTHER" id="PTHR30531:SF12">
    <property type="entry name" value="FLAGELLAR BIOSYNTHETIC PROTEIN FLHB"/>
    <property type="match status" value="1"/>
</dbReference>
<gene>
    <name evidence="1" type="ORF">NDK47_24930</name>
</gene>